<evidence type="ECO:0000313" key="7">
    <source>
        <dbReference type="EMBL" id="MBB5207808.1"/>
    </source>
</evidence>
<gene>
    <name evidence="7" type="ORF">HNQ52_001337</name>
</gene>
<dbReference type="RefSeq" id="WP_221281964.1">
    <property type="nucleotide sequence ID" value="NZ_JACHHP010000002.1"/>
</dbReference>
<organism evidence="7 8">
    <name type="scientific">Chiayiivirga flava</name>
    <dbReference type="NCBI Taxonomy" id="659595"/>
    <lineage>
        <taxon>Bacteria</taxon>
        <taxon>Pseudomonadati</taxon>
        <taxon>Pseudomonadota</taxon>
        <taxon>Gammaproteobacteria</taxon>
        <taxon>Lysobacterales</taxon>
        <taxon>Lysobacteraceae</taxon>
        <taxon>Chiayiivirga</taxon>
    </lineage>
</organism>
<dbReference type="EMBL" id="JACHHP010000002">
    <property type="protein sequence ID" value="MBB5207808.1"/>
    <property type="molecule type" value="Genomic_DNA"/>
</dbReference>
<keyword evidence="2" id="KW-0812">Transmembrane</keyword>
<evidence type="ECO:0000259" key="6">
    <source>
        <dbReference type="Pfam" id="PF04116"/>
    </source>
</evidence>
<dbReference type="PANTHER" id="PTHR11863">
    <property type="entry name" value="STEROL DESATURASE"/>
    <property type="match status" value="1"/>
</dbReference>
<dbReference type="AlphaFoldDB" id="A0A7W8D4J6"/>
<evidence type="ECO:0000256" key="5">
    <source>
        <dbReference type="SAM" id="MobiDB-lite"/>
    </source>
</evidence>
<dbReference type="Pfam" id="PF04116">
    <property type="entry name" value="FA_hydroxylase"/>
    <property type="match status" value="1"/>
</dbReference>
<feature type="domain" description="Fatty acid hydroxylase" evidence="6">
    <location>
        <begin position="6"/>
        <end position="133"/>
    </location>
</feature>
<proteinExistence type="predicted"/>
<accession>A0A7W8D4J6</accession>
<protein>
    <submittedName>
        <fullName evidence="7">Sterol desaturase/sphingolipid hydroxylase (Fatty acid hydroxylase superfamily)</fullName>
    </submittedName>
</protein>
<keyword evidence="8" id="KW-1185">Reference proteome</keyword>
<reference evidence="7 8" key="1">
    <citation type="submission" date="2020-08" db="EMBL/GenBank/DDBJ databases">
        <title>Genomic Encyclopedia of Type Strains, Phase IV (KMG-IV): sequencing the most valuable type-strain genomes for metagenomic binning, comparative biology and taxonomic classification.</title>
        <authorList>
            <person name="Goeker M."/>
        </authorList>
    </citation>
    <scope>NUCLEOTIDE SEQUENCE [LARGE SCALE GENOMIC DNA]</scope>
    <source>
        <strain evidence="7 8">DSM 24163</strain>
    </source>
</reference>
<evidence type="ECO:0000313" key="8">
    <source>
        <dbReference type="Proteomes" id="UP000521199"/>
    </source>
</evidence>
<dbReference type="InterPro" id="IPR050307">
    <property type="entry name" value="Sterol_Desaturase_Related"/>
</dbReference>
<feature type="region of interest" description="Disordered" evidence="5">
    <location>
        <begin position="138"/>
        <end position="161"/>
    </location>
</feature>
<dbReference type="GO" id="GO:0005506">
    <property type="term" value="F:iron ion binding"/>
    <property type="evidence" value="ECO:0007669"/>
    <property type="project" value="InterPro"/>
</dbReference>
<keyword evidence="4" id="KW-0472">Membrane</keyword>
<keyword evidence="3" id="KW-1133">Transmembrane helix</keyword>
<dbReference type="GO" id="GO:0008610">
    <property type="term" value="P:lipid biosynthetic process"/>
    <property type="evidence" value="ECO:0007669"/>
    <property type="project" value="InterPro"/>
</dbReference>
<evidence type="ECO:0000256" key="1">
    <source>
        <dbReference type="ARBA" id="ARBA00004370"/>
    </source>
</evidence>
<evidence type="ECO:0000256" key="3">
    <source>
        <dbReference type="ARBA" id="ARBA00022989"/>
    </source>
</evidence>
<dbReference type="GO" id="GO:0016020">
    <property type="term" value="C:membrane"/>
    <property type="evidence" value="ECO:0007669"/>
    <property type="project" value="UniProtKB-SubCell"/>
</dbReference>
<evidence type="ECO:0000256" key="2">
    <source>
        <dbReference type="ARBA" id="ARBA00022692"/>
    </source>
</evidence>
<comment type="subcellular location">
    <subcellularLocation>
        <location evidence="1">Membrane</location>
    </subcellularLocation>
</comment>
<sequence>MLELGVLALWNELHFYASHRALHTRPLRRFHVPHHRSLVTTPWSTYSFHPVEALLLGSVPLIPMLLHDFSFTALALLPLFSIVINNLGHSNYEFSAREKPPGLQGASRRHHLHHTRYHGNYGFLAAWPDRLFRSALRDDEPSRASPRRPRADAAGPRAEPR</sequence>
<feature type="compositionally biased region" description="Low complexity" evidence="5">
    <location>
        <begin position="152"/>
        <end position="161"/>
    </location>
</feature>
<evidence type="ECO:0000256" key="4">
    <source>
        <dbReference type="ARBA" id="ARBA00023136"/>
    </source>
</evidence>
<comment type="caution">
    <text evidence="7">The sequence shown here is derived from an EMBL/GenBank/DDBJ whole genome shotgun (WGS) entry which is preliminary data.</text>
</comment>
<dbReference type="Proteomes" id="UP000521199">
    <property type="component" value="Unassembled WGS sequence"/>
</dbReference>
<dbReference type="InterPro" id="IPR006694">
    <property type="entry name" value="Fatty_acid_hydroxylase"/>
</dbReference>
<name>A0A7W8D4J6_9GAMM</name>
<dbReference type="GO" id="GO:0016491">
    <property type="term" value="F:oxidoreductase activity"/>
    <property type="evidence" value="ECO:0007669"/>
    <property type="project" value="InterPro"/>
</dbReference>